<gene>
    <name evidence="2" type="ORF">B5D82_12795</name>
</gene>
<organism evidence="2 3">
    <name type="scientific">Cognaticolwellia beringensis</name>
    <dbReference type="NCBI Taxonomy" id="1967665"/>
    <lineage>
        <taxon>Bacteria</taxon>
        <taxon>Pseudomonadati</taxon>
        <taxon>Pseudomonadota</taxon>
        <taxon>Gammaproteobacteria</taxon>
        <taxon>Alteromonadales</taxon>
        <taxon>Colwelliaceae</taxon>
        <taxon>Cognaticolwellia</taxon>
    </lineage>
</organism>
<proteinExistence type="predicted"/>
<dbReference type="SUPFAM" id="SSF56349">
    <property type="entry name" value="DNA breaking-rejoining enzymes"/>
    <property type="match status" value="1"/>
</dbReference>
<dbReference type="AlphaFoldDB" id="A0A222GDQ3"/>
<dbReference type="OrthoDB" id="9801717at2"/>
<name>A0A222GDQ3_9GAMM</name>
<dbReference type="KEGG" id="cber:B5D82_12795"/>
<accession>A0A222GDQ3</accession>
<sequence length="39" mass="4501">MRQIQVYLGHADISTTMVYTHVTNPELDRAYEKSHPAAR</sequence>
<evidence type="ECO:0008006" key="4">
    <source>
        <dbReference type="Google" id="ProtNLM"/>
    </source>
</evidence>
<dbReference type="Proteomes" id="UP000202259">
    <property type="component" value="Chromosome"/>
</dbReference>
<keyword evidence="3" id="KW-1185">Reference proteome</keyword>
<reference evidence="2 3" key="1">
    <citation type="submission" date="2017-08" db="EMBL/GenBank/DDBJ databases">
        <title>Complete genome of Colwellia sp. NB097-1, a psychrophile bacterium ioslated from Bering Sea.</title>
        <authorList>
            <person name="Chen X."/>
        </authorList>
    </citation>
    <scope>NUCLEOTIDE SEQUENCE [LARGE SCALE GENOMIC DNA]</scope>
    <source>
        <strain evidence="2 3">NB097-1</strain>
    </source>
</reference>
<evidence type="ECO:0000313" key="2">
    <source>
        <dbReference type="EMBL" id="ASP50008.1"/>
    </source>
</evidence>
<dbReference type="EMBL" id="CP020465">
    <property type="protein sequence ID" value="ASP50008.1"/>
    <property type="molecule type" value="Genomic_DNA"/>
</dbReference>
<evidence type="ECO:0000313" key="3">
    <source>
        <dbReference type="Proteomes" id="UP000202259"/>
    </source>
</evidence>
<keyword evidence="1" id="KW-0233">DNA recombination</keyword>
<dbReference type="GO" id="GO:0003677">
    <property type="term" value="F:DNA binding"/>
    <property type="evidence" value="ECO:0007669"/>
    <property type="project" value="InterPro"/>
</dbReference>
<dbReference type="RefSeq" id="WP_081154490.1">
    <property type="nucleotide sequence ID" value="NZ_CP020465.1"/>
</dbReference>
<dbReference type="InterPro" id="IPR011010">
    <property type="entry name" value="DNA_brk_join_enz"/>
</dbReference>
<dbReference type="GO" id="GO:0006310">
    <property type="term" value="P:DNA recombination"/>
    <property type="evidence" value="ECO:0007669"/>
    <property type="project" value="UniProtKB-KW"/>
</dbReference>
<dbReference type="GO" id="GO:0015074">
    <property type="term" value="P:DNA integration"/>
    <property type="evidence" value="ECO:0007669"/>
    <property type="project" value="InterPro"/>
</dbReference>
<dbReference type="InterPro" id="IPR013762">
    <property type="entry name" value="Integrase-like_cat_sf"/>
</dbReference>
<evidence type="ECO:0000256" key="1">
    <source>
        <dbReference type="ARBA" id="ARBA00023172"/>
    </source>
</evidence>
<protein>
    <recommendedName>
        <fullName evidence="4">Tyr recombinase domain-containing protein</fullName>
    </recommendedName>
</protein>
<dbReference type="Gene3D" id="1.10.443.10">
    <property type="entry name" value="Intergrase catalytic core"/>
    <property type="match status" value="1"/>
</dbReference>